<dbReference type="EMBL" id="SUMC01000059">
    <property type="protein sequence ID" value="TKA03001.1"/>
    <property type="molecule type" value="Genomic_DNA"/>
</dbReference>
<dbReference type="InterPro" id="IPR008538">
    <property type="entry name" value="Uma2"/>
</dbReference>
<dbReference type="PANTHER" id="PTHR35400:SF3">
    <property type="entry name" value="SLL1072 PROTEIN"/>
    <property type="match status" value="1"/>
</dbReference>
<keyword evidence="3" id="KW-1185">Reference proteome</keyword>
<dbReference type="GO" id="GO:0004519">
    <property type="term" value="F:endonuclease activity"/>
    <property type="evidence" value="ECO:0007669"/>
    <property type="project" value="UniProtKB-KW"/>
</dbReference>
<protein>
    <submittedName>
        <fullName evidence="2">Uma2 family endonuclease</fullName>
    </submittedName>
</protein>
<organism evidence="2 3">
    <name type="scientific">Actinacidiphila oryziradicis</name>
    <dbReference type="NCBI Taxonomy" id="2571141"/>
    <lineage>
        <taxon>Bacteria</taxon>
        <taxon>Bacillati</taxon>
        <taxon>Actinomycetota</taxon>
        <taxon>Actinomycetes</taxon>
        <taxon>Kitasatosporales</taxon>
        <taxon>Streptomycetaceae</taxon>
        <taxon>Actinacidiphila</taxon>
    </lineage>
</organism>
<keyword evidence="2" id="KW-0540">Nuclease</keyword>
<dbReference type="InterPro" id="IPR012296">
    <property type="entry name" value="Nuclease_put_TT1808"/>
</dbReference>
<dbReference type="PANTHER" id="PTHR35400">
    <property type="entry name" value="SLR1083 PROTEIN"/>
    <property type="match status" value="1"/>
</dbReference>
<name>A0A4U0S766_9ACTN</name>
<accession>A0A4U0S766</accession>
<evidence type="ECO:0000259" key="1">
    <source>
        <dbReference type="Pfam" id="PF05685"/>
    </source>
</evidence>
<proteinExistence type="predicted"/>
<dbReference type="OrthoDB" id="4537149at2"/>
<dbReference type="SUPFAM" id="SSF52980">
    <property type="entry name" value="Restriction endonuclease-like"/>
    <property type="match status" value="1"/>
</dbReference>
<dbReference type="Gene3D" id="3.90.1570.10">
    <property type="entry name" value="tt1808, chain A"/>
    <property type="match status" value="1"/>
</dbReference>
<dbReference type="Proteomes" id="UP000305778">
    <property type="component" value="Unassembled WGS sequence"/>
</dbReference>
<keyword evidence="2" id="KW-0255">Endonuclease</keyword>
<feature type="domain" description="Putative restriction endonuclease" evidence="1">
    <location>
        <begin position="19"/>
        <end position="166"/>
    </location>
</feature>
<reference evidence="2 3" key="1">
    <citation type="submission" date="2019-04" db="EMBL/GenBank/DDBJ databases">
        <title>Streptomyces oryziradicis sp. nov., a novel actinomycete isolated from rhizosphere soil of rice (Oryza sativa L.).</title>
        <authorList>
            <person name="Li C."/>
        </authorList>
    </citation>
    <scope>NUCLEOTIDE SEQUENCE [LARGE SCALE GENOMIC DNA]</scope>
    <source>
        <strain evidence="2 3">NEAU-C40</strain>
    </source>
</reference>
<dbReference type="CDD" id="cd06260">
    <property type="entry name" value="DUF820-like"/>
    <property type="match status" value="1"/>
</dbReference>
<comment type="caution">
    <text evidence="2">The sequence shown here is derived from an EMBL/GenBank/DDBJ whole genome shotgun (WGS) entry which is preliminary data.</text>
</comment>
<evidence type="ECO:0000313" key="2">
    <source>
        <dbReference type="EMBL" id="TKA03001.1"/>
    </source>
</evidence>
<dbReference type="Pfam" id="PF05685">
    <property type="entry name" value="Uma2"/>
    <property type="match status" value="1"/>
</dbReference>
<keyword evidence="2" id="KW-0378">Hydrolase</keyword>
<dbReference type="AlphaFoldDB" id="A0A4U0S766"/>
<gene>
    <name evidence="2" type="ORF">FCI23_37810</name>
</gene>
<dbReference type="InterPro" id="IPR011335">
    <property type="entry name" value="Restrct_endonuc-II-like"/>
</dbReference>
<sequence length="181" mass="20235">MRTGPFLCSAPGGGVRSYDARVEILDGEIIVQAGPMMLHDLPGRKLVRETPEPFEAWNGRRVLIGEEDKPRPDAVVIRARDWSDGMRDVPSSIVLAVFEVVSGGWVAVRRDYEDKRGKYQDAGIPVYVIIDPRIGEWLVLRLEGGKYEESDRGLFGEPIRLPEPLGYTVPTLSYHRYPAGS</sequence>
<evidence type="ECO:0000313" key="3">
    <source>
        <dbReference type="Proteomes" id="UP000305778"/>
    </source>
</evidence>